<organism evidence="1 2">
    <name type="scientific">Piloderma croceum (strain F 1598)</name>
    <dbReference type="NCBI Taxonomy" id="765440"/>
    <lineage>
        <taxon>Eukaryota</taxon>
        <taxon>Fungi</taxon>
        <taxon>Dikarya</taxon>
        <taxon>Basidiomycota</taxon>
        <taxon>Agaricomycotina</taxon>
        <taxon>Agaricomycetes</taxon>
        <taxon>Agaricomycetidae</taxon>
        <taxon>Atheliales</taxon>
        <taxon>Atheliaceae</taxon>
        <taxon>Piloderma</taxon>
    </lineage>
</organism>
<gene>
    <name evidence="1" type="ORF">PILCRDRAFT_816009</name>
</gene>
<dbReference type="EMBL" id="KN832981">
    <property type="protein sequence ID" value="KIM86764.1"/>
    <property type="molecule type" value="Genomic_DNA"/>
</dbReference>
<dbReference type="Proteomes" id="UP000054166">
    <property type="component" value="Unassembled WGS sequence"/>
</dbReference>
<accession>A0A0C3G4M1</accession>
<sequence>MIPTTCIQDNYDVFKDTVTLHADHRKVNGGTIKIRWSQQSVYVVGLKACTLVHRSCLEGRELPGQGE</sequence>
<proteinExistence type="predicted"/>
<name>A0A0C3G4M1_PILCF</name>
<dbReference type="InParanoid" id="A0A0C3G4M1"/>
<evidence type="ECO:0000313" key="1">
    <source>
        <dbReference type="EMBL" id="KIM86764.1"/>
    </source>
</evidence>
<dbReference type="AlphaFoldDB" id="A0A0C3G4M1"/>
<dbReference type="HOGENOM" id="CLU_2813277_0_0_1"/>
<protein>
    <submittedName>
        <fullName evidence="1">Uncharacterized protein</fullName>
    </submittedName>
</protein>
<evidence type="ECO:0000313" key="2">
    <source>
        <dbReference type="Proteomes" id="UP000054166"/>
    </source>
</evidence>
<reference evidence="2" key="2">
    <citation type="submission" date="2015-01" db="EMBL/GenBank/DDBJ databases">
        <title>Evolutionary Origins and Diversification of the Mycorrhizal Mutualists.</title>
        <authorList>
            <consortium name="DOE Joint Genome Institute"/>
            <consortium name="Mycorrhizal Genomics Consortium"/>
            <person name="Kohler A."/>
            <person name="Kuo A."/>
            <person name="Nagy L.G."/>
            <person name="Floudas D."/>
            <person name="Copeland A."/>
            <person name="Barry K.W."/>
            <person name="Cichocki N."/>
            <person name="Veneault-Fourrey C."/>
            <person name="LaButti K."/>
            <person name="Lindquist E.A."/>
            <person name="Lipzen A."/>
            <person name="Lundell T."/>
            <person name="Morin E."/>
            <person name="Murat C."/>
            <person name="Riley R."/>
            <person name="Ohm R."/>
            <person name="Sun H."/>
            <person name="Tunlid A."/>
            <person name="Henrissat B."/>
            <person name="Grigoriev I.V."/>
            <person name="Hibbett D.S."/>
            <person name="Martin F."/>
        </authorList>
    </citation>
    <scope>NUCLEOTIDE SEQUENCE [LARGE SCALE GENOMIC DNA]</scope>
    <source>
        <strain evidence="2">F 1598</strain>
    </source>
</reference>
<reference evidence="1 2" key="1">
    <citation type="submission" date="2014-04" db="EMBL/GenBank/DDBJ databases">
        <authorList>
            <consortium name="DOE Joint Genome Institute"/>
            <person name="Kuo A."/>
            <person name="Tarkka M."/>
            <person name="Buscot F."/>
            <person name="Kohler A."/>
            <person name="Nagy L.G."/>
            <person name="Floudas D."/>
            <person name="Copeland A."/>
            <person name="Barry K.W."/>
            <person name="Cichocki N."/>
            <person name="Veneault-Fourrey C."/>
            <person name="LaButti K."/>
            <person name="Lindquist E.A."/>
            <person name="Lipzen A."/>
            <person name="Lundell T."/>
            <person name="Morin E."/>
            <person name="Murat C."/>
            <person name="Sun H."/>
            <person name="Tunlid A."/>
            <person name="Henrissat B."/>
            <person name="Grigoriev I.V."/>
            <person name="Hibbett D.S."/>
            <person name="Martin F."/>
            <person name="Nordberg H.P."/>
            <person name="Cantor M.N."/>
            <person name="Hua S.X."/>
        </authorList>
    </citation>
    <scope>NUCLEOTIDE SEQUENCE [LARGE SCALE GENOMIC DNA]</scope>
    <source>
        <strain evidence="1 2">F 1598</strain>
    </source>
</reference>
<keyword evidence="2" id="KW-1185">Reference proteome</keyword>